<proteinExistence type="predicted"/>
<evidence type="ECO:0000313" key="1">
    <source>
        <dbReference type="EMBL" id="ETJ37347.1"/>
    </source>
</evidence>
<dbReference type="AlphaFoldDB" id="W1Y495"/>
<gene>
    <name evidence="1" type="ORF">Q604_UNBC08433G0001</name>
</gene>
<feature type="non-terminal residue" evidence="1">
    <location>
        <position position="43"/>
    </location>
</feature>
<protein>
    <submittedName>
        <fullName evidence="1">Uncharacterized protein</fullName>
    </submittedName>
</protein>
<organism evidence="1">
    <name type="scientific">human gut metagenome</name>
    <dbReference type="NCBI Taxonomy" id="408170"/>
    <lineage>
        <taxon>unclassified sequences</taxon>
        <taxon>metagenomes</taxon>
        <taxon>organismal metagenomes</taxon>
    </lineage>
</organism>
<name>W1Y495_9ZZZZ</name>
<reference evidence="1" key="1">
    <citation type="submission" date="2013-12" db="EMBL/GenBank/DDBJ databases">
        <title>A Varibaculum cambriense genome reconstructed from a premature infant gut community with otherwise low bacterial novelty that shifts toward anaerobic metabolism during the third week of life.</title>
        <authorList>
            <person name="Brown C.T."/>
            <person name="Sharon I."/>
            <person name="Thomas B.C."/>
            <person name="Castelle C.J."/>
            <person name="Morowitz M.J."/>
            <person name="Banfield J.F."/>
        </authorList>
    </citation>
    <scope>NUCLEOTIDE SEQUENCE</scope>
</reference>
<sequence>MYVLDNIMGSSLDIFKASSQVKSHKGGVVFASKPFTIALLLSQ</sequence>
<dbReference type="EMBL" id="AZMM01008433">
    <property type="protein sequence ID" value="ETJ37347.1"/>
    <property type="molecule type" value="Genomic_DNA"/>
</dbReference>
<comment type="caution">
    <text evidence="1">The sequence shown here is derived from an EMBL/GenBank/DDBJ whole genome shotgun (WGS) entry which is preliminary data.</text>
</comment>
<accession>W1Y495</accession>